<keyword evidence="6" id="KW-0863">Zinc-finger</keyword>
<feature type="compositionally biased region" description="Gly residues" evidence="8">
    <location>
        <begin position="427"/>
        <end position="438"/>
    </location>
</feature>
<dbReference type="FunFam" id="1.20.5.170:FF:000010">
    <property type="entry name" value="Cyclic AMP-dependent transcription factor ATF-2"/>
    <property type="match status" value="1"/>
</dbReference>
<sequence length="531" mass="58128">METAAAEPAGIGEERSGGDARHVCAPGASTGRRERGDREPGASEVTAGGGRVFGFRGVGEPQSLERRSRHRAARQDSGERNLEAGGPVGVGMGGRRRVGGLVYDMNDKQDRPYMCGAPGCSQRFQLEEHLTIHGRKHEMSLKFSSIKADLPFADQTPTPTRFLQNCEEVGLFKEIEEEFLQAQEEEKSKQTLPHNGPSCMNQQLKSQLQHQHPQPPLHHPQTHPLQHPQSHSPMMGPSCSLNAQQALSSPQPVPGSLSSLLHMRNRHRQPLPASLPGTLPDPAMQGAAAQHMPRSKQTLGHHFQQHHPAMVGINNPVTAMDHMMEMMSQRHQAPPLQHHPHPPHHPQLPAPPITFQQRCHAPPPQHMGSPHSLHQQAHQAPPPHLHQGSPPAPPLSIPSQLSPVAQQMHPSHSQHSMQADSSCSSGSGSGGGGGGGGGGEEERTADQDPDQRRQKFLERNRAAATRCRQKRKVWVSSLEKKAEELTHTNLQLQNEVTSLRSEVGQLKEILLTHKDCPVTARQRESQGYPSE</sequence>
<feature type="compositionally biased region" description="Low complexity" evidence="8">
    <location>
        <begin position="222"/>
        <end position="233"/>
    </location>
</feature>
<evidence type="ECO:0000313" key="11">
    <source>
        <dbReference type="EMBL" id="KAF3833703.1"/>
    </source>
</evidence>
<comment type="caution">
    <text evidence="11">The sequence shown here is derived from an EMBL/GenBank/DDBJ whole genome shotgun (WGS) entry which is preliminary data.</text>
</comment>
<keyword evidence="2" id="KW-0805">Transcription regulation</keyword>
<evidence type="ECO:0000256" key="6">
    <source>
        <dbReference type="PROSITE-ProRule" id="PRU00042"/>
    </source>
</evidence>
<keyword evidence="3" id="KW-0238">DNA-binding</keyword>
<dbReference type="SMART" id="SM00338">
    <property type="entry name" value="BRLZ"/>
    <property type="match status" value="1"/>
</dbReference>
<dbReference type="EMBL" id="JAAKFY010000026">
    <property type="protein sequence ID" value="KAF3833703.1"/>
    <property type="molecule type" value="Genomic_DNA"/>
</dbReference>
<dbReference type="GO" id="GO:0008270">
    <property type="term" value="F:zinc ion binding"/>
    <property type="evidence" value="ECO:0007669"/>
    <property type="project" value="UniProtKB-KW"/>
</dbReference>
<keyword evidence="7" id="KW-0175">Coiled coil</keyword>
<dbReference type="GO" id="GO:0003677">
    <property type="term" value="F:DNA binding"/>
    <property type="evidence" value="ECO:0007669"/>
    <property type="project" value="UniProtKB-KW"/>
</dbReference>
<evidence type="ECO:0000313" key="12">
    <source>
        <dbReference type="Proteomes" id="UP000518266"/>
    </source>
</evidence>
<dbReference type="Proteomes" id="UP000518266">
    <property type="component" value="Unassembled WGS sequence"/>
</dbReference>
<reference evidence="11 12" key="1">
    <citation type="submission" date="2020-03" db="EMBL/GenBank/DDBJ databases">
        <title>Dissostichus mawsoni Genome sequencing and assembly.</title>
        <authorList>
            <person name="Park H."/>
        </authorList>
    </citation>
    <scope>NUCLEOTIDE SEQUENCE [LARGE SCALE GENOMIC DNA]</scope>
    <source>
        <strain evidence="11">DM0001</strain>
        <tissue evidence="11">Muscle</tissue>
    </source>
</reference>
<feature type="compositionally biased region" description="Basic and acidic residues" evidence="8">
    <location>
        <begin position="73"/>
        <end position="82"/>
    </location>
</feature>
<dbReference type="CDD" id="cd14687">
    <property type="entry name" value="bZIP_ATF2"/>
    <property type="match status" value="1"/>
</dbReference>
<feature type="compositionally biased region" description="Low complexity" evidence="8">
    <location>
        <begin position="202"/>
        <end position="212"/>
    </location>
</feature>
<dbReference type="InterPro" id="IPR013087">
    <property type="entry name" value="Znf_C2H2_type"/>
</dbReference>
<feature type="region of interest" description="Disordered" evidence="8">
    <location>
        <begin position="1"/>
        <end position="93"/>
    </location>
</feature>
<feature type="compositionally biased region" description="Pro residues" evidence="8">
    <location>
        <begin position="380"/>
        <end position="396"/>
    </location>
</feature>
<feature type="compositionally biased region" description="Basic and acidic residues" evidence="8">
    <location>
        <begin position="12"/>
        <end position="22"/>
    </location>
</feature>
<organism evidence="11 12">
    <name type="scientific">Dissostichus mawsoni</name>
    <name type="common">Antarctic cod</name>
    <dbReference type="NCBI Taxonomy" id="36200"/>
    <lineage>
        <taxon>Eukaryota</taxon>
        <taxon>Metazoa</taxon>
        <taxon>Chordata</taxon>
        <taxon>Craniata</taxon>
        <taxon>Vertebrata</taxon>
        <taxon>Euteleostomi</taxon>
        <taxon>Actinopterygii</taxon>
        <taxon>Neopterygii</taxon>
        <taxon>Teleostei</taxon>
        <taxon>Neoteleostei</taxon>
        <taxon>Acanthomorphata</taxon>
        <taxon>Eupercaria</taxon>
        <taxon>Perciformes</taxon>
        <taxon>Notothenioidei</taxon>
        <taxon>Nototheniidae</taxon>
        <taxon>Dissostichus</taxon>
    </lineage>
</organism>
<evidence type="ECO:0000259" key="9">
    <source>
        <dbReference type="PROSITE" id="PS50157"/>
    </source>
</evidence>
<feature type="compositionally biased region" description="Basic and acidic residues" evidence="8">
    <location>
        <begin position="31"/>
        <end position="41"/>
    </location>
</feature>
<dbReference type="Pfam" id="PF00170">
    <property type="entry name" value="bZIP_1"/>
    <property type="match status" value="1"/>
</dbReference>
<evidence type="ECO:0000256" key="7">
    <source>
        <dbReference type="SAM" id="Coils"/>
    </source>
</evidence>
<dbReference type="PROSITE" id="PS50157">
    <property type="entry name" value="ZINC_FINGER_C2H2_2"/>
    <property type="match status" value="1"/>
</dbReference>
<dbReference type="SUPFAM" id="SSF57959">
    <property type="entry name" value="Leucine zipper domain"/>
    <property type="match status" value="1"/>
</dbReference>
<dbReference type="Gene3D" id="1.20.5.170">
    <property type="match status" value="1"/>
</dbReference>
<keyword evidence="6" id="KW-0479">Metal-binding</keyword>
<feature type="coiled-coil region" evidence="7">
    <location>
        <begin position="475"/>
        <end position="509"/>
    </location>
</feature>
<evidence type="ECO:0000256" key="5">
    <source>
        <dbReference type="ARBA" id="ARBA00023242"/>
    </source>
</evidence>
<dbReference type="InterPro" id="IPR051027">
    <property type="entry name" value="bZIP_transcription_factors"/>
</dbReference>
<keyword evidence="5" id="KW-0539">Nucleus</keyword>
<comment type="subcellular location">
    <subcellularLocation>
        <location evidence="1">Nucleus</location>
    </subcellularLocation>
</comment>
<feature type="compositionally biased region" description="Basic and acidic residues" evidence="8">
    <location>
        <begin position="440"/>
        <end position="452"/>
    </location>
</feature>
<accession>A0A7J5XA50</accession>
<dbReference type="Gene3D" id="3.30.160.60">
    <property type="entry name" value="Classic Zinc Finger"/>
    <property type="match status" value="1"/>
</dbReference>
<evidence type="ECO:0000256" key="8">
    <source>
        <dbReference type="SAM" id="MobiDB-lite"/>
    </source>
</evidence>
<feature type="region of interest" description="Disordered" evidence="8">
    <location>
        <begin position="183"/>
        <end position="258"/>
    </location>
</feature>
<dbReference type="PROSITE" id="PS00028">
    <property type="entry name" value="ZINC_FINGER_C2H2_1"/>
    <property type="match status" value="1"/>
</dbReference>
<evidence type="ECO:0000256" key="2">
    <source>
        <dbReference type="ARBA" id="ARBA00023015"/>
    </source>
</evidence>
<keyword evidence="4" id="KW-0804">Transcription</keyword>
<gene>
    <name evidence="11" type="ORF">F7725_024907</name>
</gene>
<keyword evidence="12" id="KW-1185">Reference proteome</keyword>
<feature type="compositionally biased region" description="Polar residues" evidence="8">
    <location>
        <begin position="239"/>
        <end position="250"/>
    </location>
</feature>
<evidence type="ECO:0000256" key="3">
    <source>
        <dbReference type="ARBA" id="ARBA00023125"/>
    </source>
</evidence>
<dbReference type="OrthoDB" id="295274at2759"/>
<dbReference type="PROSITE" id="PS50217">
    <property type="entry name" value="BZIP"/>
    <property type="match status" value="1"/>
</dbReference>
<dbReference type="InterPro" id="IPR004827">
    <property type="entry name" value="bZIP"/>
</dbReference>
<keyword evidence="6" id="KW-0862">Zinc</keyword>
<dbReference type="GO" id="GO:0005634">
    <property type="term" value="C:nucleus"/>
    <property type="evidence" value="ECO:0007669"/>
    <property type="project" value="UniProtKB-SubCell"/>
</dbReference>
<feature type="compositionally biased region" description="Polar residues" evidence="8">
    <location>
        <begin position="190"/>
        <end position="201"/>
    </location>
</feature>
<dbReference type="PANTHER" id="PTHR19304">
    <property type="entry name" value="CYCLIC-AMP RESPONSE ELEMENT BINDING PROTEIN"/>
    <property type="match status" value="1"/>
</dbReference>
<protein>
    <submittedName>
        <fullName evidence="11">Uncharacterized protein</fullName>
    </submittedName>
</protein>
<feature type="domain" description="C2H2-type" evidence="9">
    <location>
        <begin position="113"/>
        <end position="137"/>
    </location>
</feature>
<dbReference type="GO" id="GO:0003700">
    <property type="term" value="F:DNA-binding transcription factor activity"/>
    <property type="evidence" value="ECO:0007669"/>
    <property type="project" value="InterPro"/>
</dbReference>
<evidence type="ECO:0000259" key="10">
    <source>
        <dbReference type="PROSITE" id="PS50217"/>
    </source>
</evidence>
<dbReference type="InterPro" id="IPR046347">
    <property type="entry name" value="bZIP_sf"/>
</dbReference>
<dbReference type="AlphaFoldDB" id="A0A7J5XA50"/>
<dbReference type="PROSITE" id="PS00036">
    <property type="entry name" value="BZIP_BASIC"/>
    <property type="match status" value="1"/>
</dbReference>
<name>A0A7J5XA50_DISMA</name>
<feature type="compositionally biased region" description="Polar residues" evidence="8">
    <location>
        <begin position="397"/>
        <end position="420"/>
    </location>
</feature>
<proteinExistence type="predicted"/>
<feature type="region of interest" description="Disordered" evidence="8">
    <location>
        <begin position="328"/>
        <end position="452"/>
    </location>
</feature>
<evidence type="ECO:0000256" key="4">
    <source>
        <dbReference type="ARBA" id="ARBA00023163"/>
    </source>
</evidence>
<evidence type="ECO:0000256" key="1">
    <source>
        <dbReference type="ARBA" id="ARBA00004123"/>
    </source>
</evidence>
<feature type="domain" description="BZIP" evidence="10">
    <location>
        <begin position="450"/>
        <end position="513"/>
    </location>
</feature>